<dbReference type="AlphaFoldDB" id="A0AAX4KSI7"/>
<keyword evidence="3" id="KW-1185">Reference proteome</keyword>
<dbReference type="Proteomes" id="UP001358614">
    <property type="component" value="Chromosome 2"/>
</dbReference>
<gene>
    <name evidence="2" type="ORF">V865_006617</name>
</gene>
<dbReference type="KEGG" id="ker:91105418"/>
<feature type="region of interest" description="Disordered" evidence="1">
    <location>
        <begin position="1"/>
        <end position="26"/>
    </location>
</feature>
<name>A0AAX4KSI7_9TREE</name>
<sequence>MDSQRINLLSDSATNPESPSPSSMDDTVATEIVLSDSEIDISEPDAKTQTNSSQVLRSLTSETDSEVNITQHVTASIANSDQPGHTSSYFSGPVNFTFRSDAQKANYLSFTDYMSSQYLSSHLSEVNAILQDKIRSTWLSSRREDQQGDYPTRSQWVGIRIRKMSELRDKLKFCSLDDKYLLTLGRDLSYLELQDPLGLEGGMGEDEDQPYRPVTRKDHLLDSLLTKEMGVMVDDVGRMRRDSKHRLKGMTEKQLRDLQ</sequence>
<dbReference type="GeneID" id="91105418"/>
<organism evidence="2 3">
    <name type="scientific">Kwoniella europaea PYCC6329</name>
    <dbReference type="NCBI Taxonomy" id="1423913"/>
    <lineage>
        <taxon>Eukaryota</taxon>
        <taxon>Fungi</taxon>
        <taxon>Dikarya</taxon>
        <taxon>Basidiomycota</taxon>
        <taxon>Agaricomycotina</taxon>
        <taxon>Tremellomycetes</taxon>
        <taxon>Tremellales</taxon>
        <taxon>Cryptococcaceae</taxon>
        <taxon>Kwoniella</taxon>
    </lineage>
</organism>
<feature type="compositionally biased region" description="Polar residues" evidence="1">
    <location>
        <begin position="1"/>
        <end position="25"/>
    </location>
</feature>
<feature type="region of interest" description="Disordered" evidence="1">
    <location>
        <begin position="240"/>
        <end position="259"/>
    </location>
</feature>
<protein>
    <submittedName>
        <fullName evidence="2">Uncharacterized protein</fullName>
    </submittedName>
</protein>
<dbReference type="RefSeq" id="XP_066086472.1">
    <property type="nucleotide sequence ID" value="XM_066230375.1"/>
</dbReference>
<proteinExistence type="predicted"/>
<accession>A0AAX4KSI7</accession>
<dbReference type="EMBL" id="CP144090">
    <property type="protein sequence ID" value="WWD08505.1"/>
    <property type="molecule type" value="Genomic_DNA"/>
</dbReference>
<feature type="compositionally biased region" description="Basic and acidic residues" evidence="1">
    <location>
        <begin position="249"/>
        <end position="259"/>
    </location>
</feature>
<evidence type="ECO:0000313" key="2">
    <source>
        <dbReference type="EMBL" id="WWD08505.1"/>
    </source>
</evidence>
<evidence type="ECO:0000313" key="3">
    <source>
        <dbReference type="Proteomes" id="UP001358614"/>
    </source>
</evidence>
<reference evidence="2 3" key="1">
    <citation type="submission" date="2024-01" db="EMBL/GenBank/DDBJ databases">
        <title>Comparative genomics of Cryptococcus and Kwoniella reveals pathogenesis evolution and contrasting modes of karyotype evolution via chromosome fusion or intercentromeric recombination.</title>
        <authorList>
            <person name="Coelho M.A."/>
            <person name="David-Palma M."/>
            <person name="Shea T."/>
            <person name="Bowers K."/>
            <person name="McGinley-Smith S."/>
            <person name="Mohammad A.W."/>
            <person name="Gnirke A."/>
            <person name="Yurkov A.M."/>
            <person name="Nowrousian M."/>
            <person name="Sun S."/>
            <person name="Cuomo C.A."/>
            <person name="Heitman J."/>
        </authorList>
    </citation>
    <scope>NUCLEOTIDE SEQUENCE [LARGE SCALE GENOMIC DNA]</scope>
    <source>
        <strain evidence="2 3">PYCC6329</strain>
    </source>
</reference>
<evidence type="ECO:0000256" key="1">
    <source>
        <dbReference type="SAM" id="MobiDB-lite"/>
    </source>
</evidence>